<reference evidence="2 3" key="1">
    <citation type="submission" date="2019-03" db="EMBL/GenBank/DDBJ databases">
        <title>Genomic Encyclopedia of Type Strains, Phase IV (KMG-IV): sequencing the most valuable type-strain genomes for metagenomic binning, comparative biology and taxonomic classification.</title>
        <authorList>
            <person name="Goeker M."/>
        </authorList>
    </citation>
    <scope>NUCLEOTIDE SEQUENCE [LARGE SCALE GENOMIC DNA]</scope>
    <source>
        <strain evidence="2 3">DSM 28697</strain>
    </source>
</reference>
<keyword evidence="1" id="KW-1133">Transmembrane helix</keyword>
<dbReference type="RefSeq" id="WP_133578837.1">
    <property type="nucleotide sequence ID" value="NZ_SNYJ01000001.1"/>
</dbReference>
<feature type="transmembrane region" description="Helical" evidence="1">
    <location>
        <begin position="41"/>
        <end position="61"/>
    </location>
</feature>
<gene>
    <name evidence="2" type="ORF">EV213_101457</name>
</gene>
<dbReference type="AlphaFoldDB" id="A0A4R6UDY6"/>
<evidence type="ECO:0000256" key="1">
    <source>
        <dbReference type="SAM" id="Phobius"/>
    </source>
</evidence>
<accession>A0A4R6UDY6</accession>
<keyword evidence="3" id="KW-1185">Reference proteome</keyword>
<evidence type="ECO:0000313" key="2">
    <source>
        <dbReference type="EMBL" id="TDQ43025.1"/>
    </source>
</evidence>
<keyword evidence="1" id="KW-0472">Membrane</keyword>
<feature type="transmembrane region" description="Helical" evidence="1">
    <location>
        <begin position="6"/>
        <end position="29"/>
    </location>
</feature>
<comment type="caution">
    <text evidence="2">The sequence shown here is derived from an EMBL/GenBank/DDBJ whole genome shotgun (WGS) entry which is preliminary data.</text>
</comment>
<dbReference type="Proteomes" id="UP000295632">
    <property type="component" value="Unassembled WGS sequence"/>
</dbReference>
<organism evidence="2 3">
    <name type="scientific">Aureibacillus halotolerans</name>
    <dbReference type="NCBI Taxonomy" id="1508390"/>
    <lineage>
        <taxon>Bacteria</taxon>
        <taxon>Bacillati</taxon>
        <taxon>Bacillota</taxon>
        <taxon>Bacilli</taxon>
        <taxon>Bacillales</taxon>
        <taxon>Bacillaceae</taxon>
        <taxon>Aureibacillus</taxon>
    </lineage>
</organism>
<keyword evidence="1" id="KW-0812">Transmembrane</keyword>
<dbReference type="EMBL" id="SNYJ01000001">
    <property type="protein sequence ID" value="TDQ43025.1"/>
    <property type="molecule type" value="Genomic_DNA"/>
</dbReference>
<sequence>MDWIKILFGWSFYVPLTLAIVAFVGLVIGKYSRASAIGTSIIIFFIPYLFLSVIVSIWHFSEWEEEKADQRVHANLDDAYEERVEGYDNLTNLQKLMPYTVSYTYKDDGGDMVYEYDLYAGNFNSSYDFYGQLKITYFSDQEKVIDIHVYDVEMDAGGKTFIKNFKLDDEMHTYSWSWRETEPINFEEETN</sequence>
<proteinExistence type="predicted"/>
<protein>
    <submittedName>
        <fullName evidence="2">Uncharacterized protein</fullName>
    </submittedName>
</protein>
<name>A0A4R6UDY6_9BACI</name>
<evidence type="ECO:0000313" key="3">
    <source>
        <dbReference type="Proteomes" id="UP000295632"/>
    </source>
</evidence>